<dbReference type="SUPFAM" id="SSF54616">
    <property type="entry name" value="DNA-binding domain of Mlu1-box binding protein MBP1"/>
    <property type="match status" value="1"/>
</dbReference>
<accession>A0AAQ3MAN7</accession>
<evidence type="ECO:0000256" key="1">
    <source>
        <dbReference type="ARBA" id="ARBA00022969"/>
    </source>
</evidence>
<keyword evidence="7" id="KW-1185">Reference proteome</keyword>
<evidence type="ECO:0000259" key="5">
    <source>
        <dbReference type="PROSITE" id="PS51299"/>
    </source>
</evidence>
<dbReference type="PANTHER" id="PTHR38044">
    <property type="entry name" value="BOUQUET FORMATION PROTEIN 4"/>
    <property type="match status" value="1"/>
</dbReference>
<keyword evidence="4" id="KW-1133">Transmembrane helix</keyword>
<dbReference type="PANTHER" id="PTHR38044:SF1">
    <property type="entry name" value="BOUQUET FORMATION PROTEIN 4"/>
    <property type="match status" value="1"/>
</dbReference>
<dbReference type="InterPro" id="IPR037548">
    <property type="entry name" value="Bqt4"/>
</dbReference>
<proteinExistence type="predicted"/>
<keyword evidence="4" id="KW-0812">Transmembrane</keyword>
<sequence length="397" mass="43517">MVTRALPEWRNPMLEADRAPTHEILVERRCLGQTELKVKPGQMGTSNATKPENLGVLDYAHLRVPLPKDLSQSGIFSKGPNRKYPEAYFLMRRSSDGYISATGMFKAAFPYAQQEDEANEKEYIKTLPATSTEEVAGNVWVHPEEALALAEEYGIKLWIAALLDPQPITHGTSDPEKSIKSPPTYRLKQMANGIGRSPEEAVEAKTPKRSVRRSTRSVSPSLAPPKTSERIKATPRKRGGRKALSSIKEGQVSVEPESVNGDVAAETVKVEVETTTDAQGETESTKVKIEMPASLPDLPVPNDAQEMLKQARAMVEEAEKLDSNSSASKSKAKSKRKAEDMVEPEEEQAAAQPAKKARQTEVELRKEKIKRRALTGIAATLAVGALIPSIISAFPWA</sequence>
<keyword evidence="4" id="KW-0472">Membrane</keyword>
<feature type="region of interest" description="Disordered" evidence="3">
    <location>
        <begin position="191"/>
        <end position="258"/>
    </location>
</feature>
<dbReference type="Proteomes" id="UP001303373">
    <property type="component" value="Chromosome 13"/>
</dbReference>
<feature type="region of interest" description="Disordered" evidence="3">
    <location>
        <begin position="316"/>
        <end position="363"/>
    </location>
</feature>
<feature type="transmembrane region" description="Helical" evidence="4">
    <location>
        <begin position="373"/>
        <end position="396"/>
    </location>
</feature>
<evidence type="ECO:0000256" key="3">
    <source>
        <dbReference type="SAM" id="MobiDB-lite"/>
    </source>
</evidence>
<dbReference type="AlphaFoldDB" id="A0AAQ3MAN7"/>
<evidence type="ECO:0000256" key="2">
    <source>
        <dbReference type="ARBA" id="ARBA00023321"/>
    </source>
</evidence>
<dbReference type="GO" id="GO:0030435">
    <property type="term" value="P:sporulation resulting in formation of a cellular spore"/>
    <property type="evidence" value="ECO:0007669"/>
    <property type="project" value="UniProtKB-KW"/>
</dbReference>
<dbReference type="InterPro" id="IPR036887">
    <property type="entry name" value="HTH_APSES_sf"/>
</dbReference>
<feature type="domain" description="HTH APSES-type" evidence="5">
    <location>
        <begin position="65"/>
        <end position="175"/>
    </location>
</feature>
<evidence type="ECO:0000313" key="6">
    <source>
        <dbReference type="EMBL" id="WPH04404.1"/>
    </source>
</evidence>
<keyword evidence="1" id="KW-0749">Sporulation</keyword>
<reference evidence="6 7" key="1">
    <citation type="submission" date="2023-11" db="EMBL/GenBank/DDBJ databases">
        <title>An acidophilic fungus is an integral part of prey digestion in a carnivorous sundew plant.</title>
        <authorList>
            <person name="Tsai I.J."/>
        </authorList>
    </citation>
    <scope>NUCLEOTIDE SEQUENCE [LARGE SCALE GENOMIC DNA]</scope>
    <source>
        <strain evidence="6">169a</strain>
    </source>
</reference>
<dbReference type="InterPro" id="IPR018004">
    <property type="entry name" value="KilA/APSES_HTH"/>
</dbReference>
<dbReference type="InterPro" id="IPR003163">
    <property type="entry name" value="Tscrpt_reg_HTH_APSES-type"/>
</dbReference>
<dbReference type="GO" id="GO:1990862">
    <property type="term" value="C:nuclear membrane complex Bqt3-Bqt4"/>
    <property type="evidence" value="ECO:0007669"/>
    <property type="project" value="InterPro"/>
</dbReference>
<evidence type="ECO:0000256" key="4">
    <source>
        <dbReference type="SAM" id="Phobius"/>
    </source>
</evidence>
<dbReference type="GO" id="GO:0044820">
    <property type="term" value="P:mitotic telomere tethering at nuclear periphery"/>
    <property type="evidence" value="ECO:0007669"/>
    <property type="project" value="TreeGrafter"/>
</dbReference>
<dbReference type="GO" id="GO:0003677">
    <property type="term" value="F:DNA binding"/>
    <property type="evidence" value="ECO:0007669"/>
    <property type="project" value="InterPro"/>
</dbReference>
<dbReference type="Gene3D" id="3.10.260.10">
    <property type="entry name" value="Transcription regulator HTH, APSES-type DNA-binding domain"/>
    <property type="match status" value="1"/>
</dbReference>
<dbReference type="Pfam" id="PF04383">
    <property type="entry name" value="KilA-N"/>
    <property type="match status" value="1"/>
</dbReference>
<dbReference type="SMART" id="SM01252">
    <property type="entry name" value="KilA-N"/>
    <property type="match status" value="1"/>
</dbReference>
<dbReference type="GO" id="GO:0048315">
    <property type="term" value="P:conidium formation"/>
    <property type="evidence" value="ECO:0007669"/>
    <property type="project" value="UniProtKB-KW"/>
</dbReference>
<dbReference type="GO" id="GO:0070197">
    <property type="term" value="P:meiotic attachment of telomere to nuclear envelope"/>
    <property type="evidence" value="ECO:0007669"/>
    <property type="project" value="InterPro"/>
</dbReference>
<gene>
    <name evidence="6" type="ORF">R9X50_00729500</name>
</gene>
<keyword evidence="2" id="KW-0183">Conidiation</keyword>
<dbReference type="PROSITE" id="PS51299">
    <property type="entry name" value="HTH_APSES"/>
    <property type="match status" value="1"/>
</dbReference>
<dbReference type="FunFam" id="3.10.260.10:FF:000002">
    <property type="entry name" value="APSES transcription factor, putative"/>
    <property type="match status" value="1"/>
</dbReference>
<feature type="compositionally biased region" description="Basic and acidic residues" evidence="3">
    <location>
        <begin position="197"/>
        <end position="206"/>
    </location>
</feature>
<name>A0AAQ3MAN7_9PEZI</name>
<protein>
    <recommendedName>
        <fullName evidence="5">HTH APSES-type domain-containing protein</fullName>
    </recommendedName>
</protein>
<evidence type="ECO:0000313" key="7">
    <source>
        <dbReference type="Proteomes" id="UP001303373"/>
    </source>
</evidence>
<dbReference type="EMBL" id="CP138592">
    <property type="protein sequence ID" value="WPH04404.1"/>
    <property type="molecule type" value="Genomic_DNA"/>
</dbReference>
<organism evidence="6 7">
    <name type="scientific">Acrodontium crateriforme</name>
    <dbReference type="NCBI Taxonomy" id="150365"/>
    <lineage>
        <taxon>Eukaryota</taxon>
        <taxon>Fungi</taxon>
        <taxon>Dikarya</taxon>
        <taxon>Ascomycota</taxon>
        <taxon>Pezizomycotina</taxon>
        <taxon>Dothideomycetes</taxon>
        <taxon>Dothideomycetidae</taxon>
        <taxon>Mycosphaerellales</taxon>
        <taxon>Teratosphaeriaceae</taxon>
        <taxon>Acrodontium</taxon>
    </lineage>
</organism>